<evidence type="ECO:0000313" key="2">
    <source>
        <dbReference type="Proteomes" id="UP000198211"/>
    </source>
</evidence>
<keyword evidence="2" id="KW-1185">Reference proteome</keyword>
<proteinExistence type="predicted"/>
<organism evidence="1 2">
    <name type="scientific">Phytophthora megakarya</name>
    <dbReference type="NCBI Taxonomy" id="4795"/>
    <lineage>
        <taxon>Eukaryota</taxon>
        <taxon>Sar</taxon>
        <taxon>Stramenopiles</taxon>
        <taxon>Oomycota</taxon>
        <taxon>Peronosporomycetes</taxon>
        <taxon>Peronosporales</taxon>
        <taxon>Peronosporaceae</taxon>
        <taxon>Phytophthora</taxon>
    </lineage>
</organism>
<dbReference type="EMBL" id="NBNE01000823">
    <property type="protein sequence ID" value="OWZ17045.1"/>
    <property type="molecule type" value="Genomic_DNA"/>
</dbReference>
<accession>A0A225WHF5</accession>
<evidence type="ECO:0000313" key="1">
    <source>
        <dbReference type="EMBL" id="OWZ17045.1"/>
    </source>
</evidence>
<dbReference type="OrthoDB" id="128570at2759"/>
<gene>
    <name evidence="1" type="ORF">PHMEG_0009060</name>
</gene>
<dbReference type="AlphaFoldDB" id="A0A225WHF5"/>
<dbReference type="Proteomes" id="UP000198211">
    <property type="component" value="Unassembled WGS sequence"/>
</dbReference>
<name>A0A225WHF5_9STRA</name>
<reference evidence="2" key="1">
    <citation type="submission" date="2017-03" db="EMBL/GenBank/DDBJ databases">
        <title>Phytopthora megakarya and P. palmivora, two closely related causual agents of cacao black pod achieved similar genome size and gene model numbers by different mechanisms.</title>
        <authorList>
            <person name="Ali S."/>
            <person name="Shao J."/>
            <person name="Larry D.J."/>
            <person name="Kronmiller B."/>
            <person name="Shen D."/>
            <person name="Strem M.D."/>
            <person name="Melnick R.L."/>
            <person name="Guiltinan M.J."/>
            <person name="Tyler B.M."/>
            <person name="Meinhardt L.W."/>
            <person name="Bailey B.A."/>
        </authorList>
    </citation>
    <scope>NUCLEOTIDE SEQUENCE [LARGE SCALE GENOMIC DNA]</scope>
    <source>
        <strain evidence="2">zdho120</strain>
    </source>
</reference>
<comment type="caution">
    <text evidence="1">The sequence shown here is derived from an EMBL/GenBank/DDBJ whole genome shotgun (WGS) entry which is preliminary data.</text>
</comment>
<protein>
    <submittedName>
        <fullName evidence="1">Uncharacterized protein</fullName>
    </submittedName>
</protein>
<sequence>MYDVEMMLVAAVLGVSVRSIEHWHHLFKKNGNLLPKKTACLSARWSAPAVVFVDGFMKLYPCFYLEDIQEAVKANSRLL</sequence>